<reference evidence="1 2" key="1">
    <citation type="submission" date="2019-05" db="EMBL/GenBank/DDBJ databases">
        <title>Mikania micrantha, genome provides insights into the molecular mechanism of rapid growth.</title>
        <authorList>
            <person name="Liu B."/>
        </authorList>
    </citation>
    <scope>NUCLEOTIDE SEQUENCE [LARGE SCALE GENOMIC DNA]</scope>
    <source>
        <strain evidence="1">NLD-2019</strain>
        <tissue evidence="1">Leaf</tissue>
    </source>
</reference>
<accession>A0A5N6NHJ7</accession>
<keyword evidence="2" id="KW-1185">Reference proteome</keyword>
<organism evidence="1 2">
    <name type="scientific">Mikania micrantha</name>
    <name type="common">bitter vine</name>
    <dbReference type="NCBI Taxonomy" id="192012"/>
    <lineage>
        <taxon>Eukaryota</taxon>
        <taxon>Viridiplantae</taxon>
        <taxon>Streptophyta</taxon>
        <taxon>Embryophyta</taxon>
        <taxon>Tracheophyta</taxon>
        <taxon>Spermatophyta</taxon>
        <taxon>Magnoliopsida</taxon>
        <taxon>eudicotyledons</taxon>
        <taxon>Gunneridae</taxon>
        <taxon>Pentapetalae</taxon>
        <taxon>asterids</taxon>
        <taxon>campanulids</taxon>
        <taxon>Asterales</taxon>
        <taxon>Asteraceae</taxon>
        <taxon>Asteroideae</taxon>
        <taxon>Heliantheae alliance</taxon>
        <taxon>Eupatorieae</taxon>
        <taxon>Mikania</taxon>
    </lineage>
</organism>
<dbReference type="Proteomes" id="UP000326396">
    <property type="component" value="Linkage Group LG2"/>
</dbReference>
<dbReference type="Gene3D" id="4.10.60.10">
    <property type="entry name" value="Zinc finger, CCHC-type"/>
    <property type="match status" value="1"/>
</dbReference>
<comment type="caution">
    <text evidence="1">The sequence shown here is derived from an EMBL/GenBank/DDBJ whole genome shotgun (WGS) entry which is preliminary data.</text>
</comment>
<dbReference type="EMBL" id="SZYD01000012">
    <property type="protein sequence ID" value="KAD4586537.1"/>
    <property type="molecule type" value="Genomic_DNA"/>
</dbReference>
<dbReference type="InterPro" id="IPR036875">
    <property type="entry name" value="Znf_CCHC_sf"/>
</dbReference>
<protein>
    <recommendedName>
        <fullName evidence="3">CCHC-type domain-containing protein</fullName>
    </recommendedName>
</protein>
<gene>
    <name evidence="1" type="ORF">E3N88_24138</name>
</gene>
<proteinExistence type="predicted"/>
<evidence type="ECO:0000313" key="1">
    <source>
        <dbReference type="EMBL" id="KAD4586537.1"/>
    </source>
</evidence>
<dbReference type="AlphaFoldDB" id="A0A5N6NHJ7"/>
<dbReference type="GO" id="GO:0008270">
    <property type="term" value="F:zinc ion binding"/>
    <property type="evidence" value="ECO:0007669"/>
    <property type="project" value="InterPro"/>
</dbReference>
<sequence>MARPAGEVVVPVWEPDLTRDIRDKLLLGHDDQQAKEKKGKLGGCDCFQQNREIGRFIRAEVGCEGQQGREQKRQHDKSRAKCYRYKEFGHYAYECPKSKPKEEEANLT</sequence>
<evidence type="ECO:0000313" key="2">
    <source>
        <dbReference type="Proteomes" id="UP000326396"/>
    </source>
</evidence>
<dbReference type="GO" id="GO:0003676">
    <property type="term" value="F:nucleic acid binding"/>
    <property type="evidence" value="ECO:0007669"/>
    <property type="project" value="InterPro"/>
</dbReference>
<name>A0A5N6NHJ7_9ASTR</name>
<dbReference type="SUPFAM" id="SSF57756">
    <property type="entry name" value="Retrovirus zinc finger-like domains"/>
    <property type="match status" value="1"/>
</dbReference>
<evidence type="ECO:0008006" key="3">
    <source>
        <dbReference type="Google" id="ProtNLM"/>
    </source>
</evidence>